<feature type="non-terminal residue" evidence="1">
    <location>
        <position position="1"/>
    </location>
</feature>
<proteinExistence type="predicted"/>
<name>A0A392QVY3_9FABA</name>
<organism evidence="1 2">
    <name type="scientific">Trifolium medium</name>
    <dbReference type="NCBI Taxonomy" id="97028"/>
    <lineage>
        <taxon>Eukaryota</taxon>
        <taxon>Viridiplantae</taxon>
        <taxon>Streptophyta</taxon>
        <taxon>Embryophyta</taxon>
        <taxon>Tracheophyta</taxon>
        <taxon>Spermatophyta</taxon>
        <taxon>Magnoliopsida</taxon>
        <taxon>eudicotyledons</taxon>
        <taxon>Gunneridae</taxon>
        <taxon>Pentapetalae</taxon>
        <taxon>rosids</taxon>
        <taxon>fabids</taxon>
        <taxon>Fabales</taxon>
        <taxon>Fabaceae</taxon>
        <taxon>Papilionoideae</taxon>
        <taxon>50 kb inversion clade</taxon>
        <taxon>NPAAA clade</taxon>
        <taxon>Hologalegina</taxon>
        <taxon>IRL clade</taxon>
        <taxon>Trifolieae</taxon>
        <taxon>Trifolium</taxon>
    </lineage>
</organism>
<dbReference type="Proteomes" id="UP000265520">
    <property type="component" value="Unassembled WGS sequence"/>
</dbReference>
<keyword evidence="2" id="KW-1185">Reference proteome</keyword>
<dbReference type="AlphaFoldDB" id="A0A392QVY3"/>
<evidence type="ECO:0000313" key="2">
    <source>
        <dbReference type="Proteomes" id="UP000265520"/>
    </source>
</evidence>
<comment type="caution">
    <text evidence="1">The sequence shown here is derived from an EMBL/GenBank/DDBJ whole genome shotgun (WGS) entry which is preliminary data.</text>
</comment>
<protein>
    <submittedName>
        <fullName evidence="1">Retrovirus-related pol polyprotein from transposon TNT 1-94</fullName>
    </submittedName>
</protein>
<reference evidence="1 2" key="1">
    <citation type="journal article" date="2018" name="Front. Plant Sci.">
        <title>Red Clover (Trifolium pratense) and Zigzag Clover (T. medium) - A Picture of Genomic Similarities and Differences.</title>
        <authorList>
            <person name="Dluhosova J."/>
            <person name="Istvanek J."/>
            <person name="Nedelnik J."/>
            <person name="Repkova J."/>
        </authorList>
    </citation>
    <scope>NUCLEOTIDE SEQUENCE [LARGE SCALE GENOMIC DNA]</scope>
    <source>
        <strain evidence="2">cv. 10/8</strain>
        <tissue evidence="1">Leaf</tissue>
    </source>
</reference>
<evidence type="ECO:0000313" key="1">
    <source>
        <dbReference type="EMBL" id="MCI28458.1"/>
    </source>
</evidence>
<accession>A0A392QVY3</accession>
<dbReference type="EMBL" id="LXQA010165892">
    <property type="protein sequence ID" value="MCI28458.1"/>
    <property type="molecule type" value="Genomic_DNA"/>
</dbReference>
<sequence>LQNLGTGPDLQEHEFDLHDDDDPTTFIEVTSCSHAHDWINVMHDQLSSISHNNIWDPMELPLGCKVVGCK</sequence>